<organism evidence="2 3">
    <name type="scientific">Lithospermum erythrorhizon</name>
    <name type="common">Purple gromwell</name>
    <name type="synonym">Lithospermum officinale var. erythrorhizon</name>
    <dbReference type="NCBI Taxonomy" id="34254"/>
    <lineage>
        <taxon>Eukaryota</taxon>
        <taxon>Viridiplantae</taxon>
        <taxon>Streptophyta</taxon>
        <taxon>Embryophyta</taxon>
        <taxon>Tracheophyta</taxon>
        <taxon>Spermatophyta</taxon>
        <taxon>Magnoliopsida</taxon>
        <taxon>eudicotyledons</taxon>
        <taxon>Gunneridae</taxon>
        <taxon>Pentapetalae</taxon>
        <taxon>asterids</taxon>
        <taxon>lamiids</taxon>
        <taxon>Boraginales</taxon>
        <taxon>Boraginaceae</taxon>
        <taxon>Boraginoideae</taxon>
        <taxon>Lithospermeae</taxon>
        <taxon>Lithospermum</taxon>
    </lineage>
</organism>
<accession>A0AAV3RYC4</accession>
<name>A0AAV3RYC4_LITER</name>
<evidence type="ECO:0000313" key="2">
    <source>
        <dbReference type="EMBL" id="GAA0186414.1"/>
    </source>
</evidence>
<evidence type="ECO:0000313" key="3">
    <source>
        <dbReference type="Proteomes" id="UP001454036"/>
    </source>
</evidence>
<reference evidence="2 3" key="1">
    <citation type="submission" date="2024-01" db="EMBL/GenBank/DDBJ databases">
        <title>The complete chloroplast genome sequence of Lithospermum erythrorhizon: insights into the phylogenetic relationship among Boraginaceae species and the maternal lineages of purple gromwells.</title>
        <authorList>
            <person name="Okada T."/>
            <person name="Watanabe K."/>
        </authorList>
    </citation>
    <scope>NUCLEOTIDE SEQUENCE [LARGE SCALE GENOMIC DNA]</scope>
</reference>
<protein>
    <recommendedName>
        <fullName evidence="1">DUF4283 domain-containing protein</fullName>
    </recommendedName>
</protein>
<dbReference type="InterPro" id="IPR025558">
    <property type="entry name" value="DUF4283"/>
</dbReference>
<evidence type="ECO:0000259" key="1">
    <source>
        <dbReference type="Pfam" id="PF14111"/>
    </source>
</evidence>
<dbReference type="InterPro" id="IPR040256">
    <property type="entry name" value="At4g02000-like"/>
</dbReference>
<dbReference type="AlphaFoldDB" id="A0AAV3RYC4"/>
<sequence length="212" mass="24187">MPFVYIKPKGGVVELDDEDFVPIVENWEYCLIGCFSGRFPGAKAVYDIKKSWGVDSRVIPHSRGWTIFGFKSLQDREKVYGGGPYMAWGKTLMLKKLDDGTILGDDLFLDIPVWVKFYDVPLKYWNPKALGKIASKLGRPLYSDEVTNECSKATYARILVEVDVRDKQTFEYEVKVPGGFFTHVYLMKTIRSTVIIVRSLDMVRIVVNHLGT</sequence>
<keyword evidence="3" id="KW-1185">Reference proteome</keyword>
<proteinExistence type="predicted"/>
<dbReference type="Pfam" id="PF14111">
    <property type="entry name" value="DUF4283"/>
    <property type="match status" value="1"/>
</dbReference>
<dbReference type="PANTHER" id="PTHR31286">
    <property type="entry name" value="GLYCINE-RICH CELL WALL STRUCTURAL PROTEIN 1.8-LIKE"/>
    <property type="match status" value="1"/>
</dbReference>
<comment type="caution">
    <text evidence="2">The sequence shown here is derived from an EMBL/GenBank/DDBJ whole genome shotgun (WGS) entry which is preliminary data.</text>
</comment>
<feature type="domain" description="DUF4283" evidence="1">
    <location>
        <begin position="25"/>
        <end position="100"/>
    </location>
</feature>
<dbReference type="PANTHER" id="PTHR31286:SF180">
    <property type="entry name" value="OS10G0362600 PROTEIN"/>
    <property type="match status" value="1"/>
</dbReference>
<gene>
    <name evidence="2" type="ORF">LIER_33702</name>
</gene>
<dbReference type="EMBL" id="BAABME010013679">
    <property type="protein sequence ID" value="GAA0186414.1"/>
    <property type="molecule type" value="Genomic_DNA"/>
</dbReference>
<dbReference type="Proteomes" id="UP001454036">
    <property type="component" value="Unassembled WGS sequence"/>
</dbReference>